<dbReference type="GO" id="GO:1990281">
    <property type="term" value="C:efflux pump complex"/>
    <property type="evidence" value="ECO:0007669"/>
    <property type="project" value="TreeGrafter"/>
</dbReference>
<dbReference type="RefSeq" id="WP_085878472.1">
    <property type="nucleotide sequence ID" value="NZ_FWFZ01000006.1"/>
</dbReference>
<dbReference type="Gene3D" id="2.40.30.170">
    <property type="match status" value="1"/>
</dbReference>
<dbReference type="InterPro" id="IPR058647">
    <property type="entry name" value="BSH_CzcB-like"/>
</dbReference>
<dbReference type="PANTHER" id="PTHR30469">
    <property type="entry name" value="MULTIDRUG RESISTANCE PROTEIN MDTA"/>
    <property type="match status" value="1"/>
</dbReference>
<evidence type="ECO:0000259" key="3">
    <source>
        <dbReference type="Pfam" id="PF25973"/>
    </source>
</evidence>
<sequence>MPVHLAAQQVLDPVLCLVEPSETAELSFPVEGLVSAVHVSRGDVVTKGDLLAELDTTIEAIKVERARARAANPHQVAARQARLDYLEGQAERAERLAENRAIPAAQALEARLEADVAREELASARMDRELAEIEAREADLRLEQKRMIAPMSGVVTERSLTVGEMHEAQTHVLTLARVDRLRVEAFPPISYYGAVAVGDTLTVRPEDPIGGNYAAVVTVVDQVFDAATGTFGLRLELDNSDLVLPAGLRCDLIFAPPS</sequence>
<feature type="domain" description="CzcB-like barrel-sandwich hybrid" evidence="3">
    <location>
        <begin position="23"/>
        <end position="176"/>
    </location>
</feature>
<keyword evidence="5" id="KW-1185">Reference proteome</keyword>
<dbReference type="GO" id="GO:0015562">
    <property type="term" value="F:efflux transmembrane transporter activity"/>
    <property type="evidence" value="ECO:0007669"/>
    <property type="project" value="TreeGrafter"/>
</dbReference>
<evidence type="ECO:0000256" key="2">
    <source>
        <dbReference type="SAM" id="Coils"/>
    </source>
</evidence>
<feature type="coiled-coil region" evidence="2">
    <location>
        <begin position="114"/>
        <end position="143"/>
    </location>
</feature>
<proteinExistence type="inferred from homology"/>
<protein>
    <submittedName>
        <fullName evidence="4">Multidrug resistance protein MdtE</fullName>
    </submittedName>
</protein>
<dbReference type="NCBIfam" id="TIGR01730">
    <property type="entry name" value="RND_mfp"/>
    <property type="match status" value="1"/>
</dbReference>
<accession>A0A1Y5SH12</accession>
<evidence type="ECO:0000256" key="1">
    <source>
        <dbReference type="ARBA" id="ARBA00009477"/>
    </source>
</evidence>
<dbReference type="InterPro" id="IPR006143">
    <property type="entry name" value="RND_pump_MFP"/>
</dbReference>
<dbReference type="Gene3D" id="2.40.50.100">
    <property type="match status" value="1"/>
</dbReference>
<name>A0A1Y5SH12_9RHOB</name>
<dbReference type="AlphaFoldDB" id="A0A1Y5SH12"/>
<evidence type="ECO:0000313" key="5">
    <source>
        <dbReference type="Proteomes" id="UP000193900"/>
    </source>
</evidence>
<dbReference type="Pfam" id="PF25973">
    <property type="entry name" value="BSH_CzcB"/>
    <property type="match status" value="1"/>
</dbReference>
<dbReference type="EMBL" id="FWFZ01000006">
    <property type="protein sequence ID" value="SLN40650.1"/>
    <property type="molecule type" value="Genomic_DNA"/>
</dbReference>
<keyword evidence="2" id="KW-0175">Coiled coil</keyword>
<organism evidence="4 5">
    <name type="scientific">Roseisalinus antarcticus</name>
    <dbReference type="NCBI Taxonomy" id="254357"/>
    <lineage>
        <taxon>Bacteria</taxon>
        <taxon>Pseudomonadati</taxon>
        <taxon>Pseudomonadota</taxon>
        <taxon>Alphaproteobacteria</taxon>
        <taxon>Rhodobacterales</taxon>
        <taxon>Roseobacteraceae</taxon>
        <taxon>Roseisalinus</taxon>
    </lineage>
</organism>
<evidence type="ECO:0000313" key="4">
    <source>
        <dbReference type="EMBL" id="SLN40650.1"/>
    </source>
</evidence>
<dbReference type="SUPFAM" id="SSF111369">
    <property type="entry name" value="HlyD-like secretion proteins"/>
    <property type="match status" value="1"/>
</dbReference>
<gene>
    <name evidence="4" type="primary">mdtE_2</name>
    <name evidence="4" type="ORF">ROA7023_01598</name>
</gene>
<dbReference type="Proteomes" id="UP000193900">
    <property type="component" value="Unassembled WGS sequence"/>
</dbReference>
<comment type="similarity">
    <text evidence="1">Belongs to the membrane fusion protein (MFP) (TC 8.A.1) family.</text>
</comment>
<dbReference type="Gene3D" id="1.10.287.470">
    <property type="entry name" value="Helix hairpin bin"/>
    <property type="match status" value="1"/>
</dbReference>
<dbReference type="OrthoDB" id="9791520at2"/>
<reference evidence="4 5" key="1">
    <citation type="submission" date="2017-03" db="EMBL/GenBank/DDBJ databases">
        <authorList>
            <person name="Afonso C.L."/>
            <person name="Miller P.J."/>
            <person name="Scott M.A."/>
            <person name="Spackman E."/>
            <person name="Goraichik I."/>
            <person name="Dimitrov K.M."/>
            <person name="Suarez D.L."/>
            <person name="Swayne D.E."/>
        </authorList>
    </citation>
    <scope>NUCLEOTIDE SEQUENCE [LARGE SCALE GENOMIC DNA]</scope>
    <source>
        <strain evidence="4 5">CECT 7023</strain>
    </source>
</reference>